<evidence type="ECO:0000256" key="2">
    <source>
        <dbReference type="ARBA" id="ARBA00022729"/>
    </source>
</evidence>
<dbReference type="STRING" id="420778.A0A1S8BCL7"/>
<dbReference type="EMBL" id="MSZU01000084">
    <property type="protein sequence ID" value="OMP85195.1"/>
    <property type="molecule type" value="Genomic_DNA"/>
</dbReference>
<dbReference type="InterPro" id="IPR036779">
    <property type="entry name" value="LysM_dom_sf"/>
</dbReference>
<reference evidence="5 6" key="1">
    <citation type="submission" date="2017-01" db="EMBL/GenBank/DDBJ databases">
        <title>Draft genome sequence of Diplodia seriata F98.1, a fungal species involved in grapevine trunk diseases.</title>
        <authorList>
            <person name="Robert-Siegwald G."/>
            <person name="Vallet J."/>
            <person name="Abou-Mansour E."/>
            <person name="Xu J."/>
            <person name="Rey P."/>
            <person name="Bertsch C."/>
            <person name="Rego C."/>
            <person name="Larignon P."/>
            <person name="Fontaine F."/>
            <person name="Lebrun M.-H."/>
        </authorList>
    </citation>
    <scope>NUCLEOTIDE SEQUENCE [LARGE SCALE GENOMIC DNA]</scope>
    <source>
        <strain evidence="5 6">F98.1</strain>
    </source>
</reference>
<dbReference type="PANTHER" id="PTHR34997:SF2">
    <property type="entry name" value="LYSM DOMAIN-CONTAINING PROTEIN-RELATED"/>
    <property type="match status" value="1"/>
</dbReference>
<name>A0A1S8BCL7_9PEZI</name>
<dbReference type="InterPro" id="IPR018392">
    <property type="entry name" value="LysM"/>
</dbReference>
<comment type="caution">
    <text evidence="5">The sequence shown here is derived from an EMBL/GenBank/DDBJ whole genome shotgun (WGS) entry which is preliminary data.</text>
</comment>
<evidence type="ECO:0000259" key="4">
    <source>
        <dbReference type="PROSITE" id="PS51782"/>
    </source>
</evidence>
<keyword evidence="3" id="KW-0843">Virulence</keyword>
<feature type="domain" description="LysM" evidence="4">
    <location>
        <begin position="20"/>
        <end position="67"/>
    </location>
</feature>
<gene>
    <name evidence="5" type="ORF">BK809_0003863</name>
</gene>
<dbReference type="OrthoDB" id="2281372at2759"/>
<dbReference type="Gene3D" id="3.10.350.10">
    <property type="entry name" value="LysM domain"/>
    <property type="match status" value="2"/>
</dbReference>
<dbReference type="SMART" id="SM00257">
    <property type="entry name" value="LysM"/>
    <property type="match status" value="2"/>
</dbReference>
<dbReference type="GO" id="GO:0008061">
    <property type="term" value="F:chitin binding"/>
    <property type="evidence" value="ECO:0007669"/>
    <property type="project" value="UniProtKB-KW"/>
</dbReference>
<protein>
    <recommendedName>
        <fullName evidence="4">LysM domain-containing protein</fullName>
    </recommendedName>
</protein>
<dbReference type="Pfam" id="PF01476">
    <property type="entry name" value="LysM"/>
    <property type="match status" value="2"/>
</dbReference>
<evidence type="ECO:0000256" key="3">
    <source>
        <dbReference type="ARBA" id="ARBA00023026"/>
    </source>
</evidence>
<keyword evidence="2" id="KW-0732">Signal</keyword>
<accession>A0A1S8BCL7</accession>
<keyword evidence="1" id="KW-0147">Chitin-binding</keyword>
<sequence>MPTATGPSPTQDGIISTCTRYYKAVSGDSCSKIASSYGTFSLDDFLSWNPAVGQDCSGLWLGHYYCIGTLSCTFFLDHSKLLTSFHWRTGVPGTPTAKPTTTAKPPATTTAAGCADAPSPTQPGAVCPCRTWHEVGSGNSCQSIEKEYGISAANFNAWNPQVGSDCSTLWLGYYVCVGV</sequence>
<dbReference type="PANTHER" id="PTHR34997">
    <property type="entry name" value="AM15"/>
    <property type="match status" value="1"/>
</dbReference>
<organism evidence="5 6">
    <name type="scientific">Diplodia seriata</name>
    <dbReference type="NCBI Taxonomy" id="420778"/>
    <lineage>
        <taxon>Eukaryota</taxon>
        <taxon>Fungi</taxon>
        <taxon>Dikarya</taxon>
        <taxon>Ascomycota</taxon>
        <taxon>Pezizomycotina</taxon>
        <taxon>Dothideomycetes</taxon>
        <taxon>Dothideomycetes incertae sedis</taxon>
        <taxon>Botryosphaeriales</taxon>
        <taxon>Botryosphaeriaceae</taxon>
        <taxon>Diplodia</taxon>
    </lineage>
</organism>
<proteinExistence type="predicted"/>
<evidence type="ECO:0000313" key="6">
    <source>
        <dbReference type="Proteomes" id="UP000190776"/>
    </source>
</evidence>
<dbReference type="SUPFAM" id="SSF54106">
    <property type="entry name" value="LysM domain"/>
    <property type="match status" value="2"/>
</dbReference>
<dbReference type="InterPro" id="IPR052210">
    <property type="entry name" value="LysM1-like"/>
</dbReference>
<feature type="domain" description="LysM" evidence="4">
    <location>
        <begin position="131"/>
        <end position="177"/>
    </location>
</feature>
<evidence type="ECO:0000256" key="1">
    <source>
        <dbReference type="ARBA" id="ARBA00022669"/>
    </source>
</evidence>
<dbReference type="AlphaFoldDB" id="A0A1S8BCL7"/>
<dbReference type="Proteomes" id="UP000190776">
    <property type="component" value="Unassembled WGS sequence"/>
</dbReference>
<dbReference type="CDD" id="cd00118">
    <property type="entry name" value="LysM"/>
    <property type="match status" value="2"/>
</dbReference>
<evidence type="ECO:0000313" key="5">
    <source>
        <dbReference type="EMBL" id="OMP85195.1"/>
    </source>
</evidence>
<dbReference type="PROSITE" id="PS51782">
    <property type="entry name" value="LYSM"/>
    <property type="match status" value="2"/>
</dbReference>